<proteinExistence type="predicted"/>
<dbReference type="EMBL" id="JADQDM010000020">
    <property type="protein sequence ID" value="MBF9223914.1"/>
    <property type="molecule type" value="Genomic_DNA"/>
</dbReference>
<protein>
    <recommendedName>
        <fullName evidence="3">Peptidase M43 pregnancy-associated plasma-A domain-containing protein</fullName>
    </recommendedName>
</protein>
<reference evidence="1 2" key="1">
    <citation type="submission" date="2020-11" db="EMBL/GenBank/DDBJ databases">
        <authorList>
            <person name="Kim M.K."/>
        </authorList>
    </citation>
    <scope>NUCLEOTIDE SEQUENCE [LARGE SCALE GENOMIC DNA]</scope>
    <source>
        <strain evidence="1 2">BT662</strain>
    </source>
</reference>
<evidence type="ECO:0000313" key="2">
    <source>
        <dbReference type="Proteomes" id="UP000618931"/>
    </source>
</evidence>
<organism evidence="1 2">
    <name type="scientific">Hymenobacter ruricola</name>
    <dbReference type="NCBI Taxonomy" id="2791023"/>
    <lineage>
        <taxon>Bacteria</taxon>
        <taxon>Pseudomonadati</taxon>
        <taxon>Bacteroidota</taxon>
        <taxon>Cytophagia</taxon>
        <taxon>Cytophagales</taxon>
        <taxon>Hymenobacteraceae</taxon>
        <taxon>Hymenobacter</taxon>
    </lineage>
</organism>
<accession>A0ABS0IAB7</accession>
<name>A0ABS0IAB7_9BACT</name>
<dbReference type="Gene3D" id="3.40.390.10">
    <property type="entry name" value="Collagenase (Catalytic Domain)"/>
    <property type="match status" value="1"/>
</dbReference>
<dbReference type="Proteomes" id="UP000618931">
    <property type="component" value="Unassembled WGS sequence"/>
</dbReference>
<comment type="caution">
    <text evidence="1">The sequence shown here is derived from an EMBL/GenBank/DDBJ whole genome shotgun (WGS) entry which is preliminary data.</text>
</comment>
<dbReference type="InterPro" id="IPR024079">
    <property type="entry name" value="MetalloPept_cat_dom_sf"/>
</dbReference>
<evidence type="ECO:0008006" key="3">
    <source>
        <dbReference type="Google" id="ProtNLM"/>
    </source>
</evidence>
<sequence length="386" mass="42213">MQHDNGTGNFTATDDGHPINPNTAVTGYGYAQALIWSCNGQMEQNPVLNMPPGSALTPIPKRVRWVLDGVYFDRSSAYRDGANANGSPARDYAPLCVRGDSVINIFLVEEADWPYVGIRGNTNTNSPVSEPAIRGYVMNQAQCDVSPAPGKLWAVVSSPWTKYVLSNVAGWQMASALNYELCHLMGLNHPFQSNIYTWGECAEAPMNANCWNLNEPAGPNCDAWDKVSNNVMDTNASQSSLAPCQIGIIQNNLNTCLKSRFVYKCSDCRPTMANFELPPGTCGRLTNIWLDGRATWASHWFRLDIDKINSSGQPISGTHYDITQTREPGLEQLDVLYAFAANSRYQVKLTSFTNCGSASVRVRTFDTGACTSLTAPIAPTTTVSNR</sequence>
<keyword evidence="2" id="KW-1185">Reference proteome</keyword>
<gene>
    <name evidence="1" type="ORF">I2H31_22625</name>
</gene>
<evidence type="ECO:0000313" key="1">
    <source>
        <dbReference type="EMBL" id="MBF9223914.1"/>
    </source>
</evidence>